<dbReference type="EMBL" id="RKRE01000001">
    <property type="protein sequence ID" value="RPF49494.1"/>
    <property type="molecule type" value="Genomic_DNA"/>
</dbReference>
<evidence type="ECO:0000313" key="2">
    <source>
        <dbReference type="EMBL" id="RPF49494.1"/>
    </source>
</evidence>
<evidence type="ECO:0000313" key="3">
    <source>
        <dbReference type="Proteomes" id="UP000282654"/>
    </source>
</evidence>
<dbReference type="AlphaFoldDB" id="A0A3N5AWX9"/>
<sequence>MFVHVLTTAVERWLWVLDVPPESKVVPYFDAPLWWTKVGVMWAVLATAFYKAAAGTYLQKTALIASSLLTLTAVIDAAVGWKTWRDWS</sequence>
<comment type="caution">
    <text evidence="2">The sequence shown here is derived from an EMBL/GenBank/DDBJ whole genome shotgun (WGS) entry which is preliminary data.</text>
</comment>
<feature type="transmembrane region" description="Helical" evidence="1">
    <location>
        <begin position="62"/>
        <end position="81"/>
    </location>
</feature>
<keyword evidence="3" id="KW-1185">Reference proteome</keyword>
<dbReference type="Proteomes" id="UP000282654">
    <property type="component" value="Unassembled WGS sequence"/>
</dbReference>
<reference evidence="2 3" key="1">
    <citation type="submission" date="2018-11" db="EMBL/GenBank/DDBJ databases">
        <title>Genomic Encyclopedia of Type Strains, Phase IV (KMG-IV): sequencing the most valuable type-strain genomes for metagenomic binning, comparative biology and taxonomic classification.</title>
        <authorList>
            <person name="Goeker M."/>
        </authorList>
    </citation>
    <scope>NUCLEOTIDE SEQUENCE [LARGE SCALE GENOMIC DNA]</scope>
    <source>
        <strain evidence="2 3">DSM 102936</strain>
    </source>
</reference>
<organism evidence="2 3">
    <name type="scientific">Thermodesulfitimonas autotrophica</name>
    <dbReference type="NCBI Taxonomy" id="1894989"/>
    <lineage>
        <taxon>Bacteria</taxon>
        <taxon>Bacillati</taxon>
        <taxon>Bacillota</taxon>
        <taxon>Clostridia</taxon>
        <taxon>Thermoanaerobacterales</taxon>
        <taxon>Thermoanaerobacteraceae</taxon>
        <taxon>Thermodesulfitimonas</taxon>
    </lineage>
</organism>
<gene>
    <name evidence="2" type="ORF">EDD75_0310</name>
</gene>
<evidence type="ECO:0000256" key="1">
    <source>
        <dbReference type="SAM" id="Phobius"/>
    </source>
</evidence>
<feature type="transmembrane region" description="Helical" evidence="1">
    <location>
        <begin position="33"/>
        <end position="50"/>
    </location>
</feature>
<proteinExistence type="predicted"/>
<keyword evidence="1" id="KW-0472">Membrane</keyword>
<protein>
    <submittedName>
        <fullName evidence="2">Uncharacterized protein</fullName>
    </submittedName>
</protein>
<keyword evidence="1" id="KW-1133">Transmembrane helix</keyword>
<accession>A0A3N5AWX9</accession>
<name>A0A3N5AWX9_9THEO</name>
<keyword evidence="1" id="KW-0812">Transmembrane</keyword>
<dbReference type="RefSeq" id="WP_123927014.1">
    <property type="nucleotide sequence ID" value="NZ_RKRE01000001.1"/>
</dbReference>